<dbReference type="InterPro" id="IPR008620">
    <property type="entry name" value="FixH"/>
</dbReference>
<sequence length="171" mass="19681">MSESTAVAPWYRQFWFWFLVSFPLITIAWGIFMIIVASNVEDTLVTDDYSKEGISINLEIARDQLAYDRGIEARTDFEGRDVSLALSANDDQVDYDYLILNLFHPTLADRDQTIQMRSLGDGEYSGQMLKQVEGRWYYELRGPDNKWRVTGEIRLPAEDGLIMQARKPAKG</sequence>
<name>A0A840UBB1_9GAMM</name>
<evidence type="ECO:0008006" key="4">
    <source>
        <dbReference type="Google" id="ProtNLM"/>
    </source>
</evidence>
<dbReference type="AlphaFoldDB" id="A0A840UBB1"/>
<evidence type="ECO:0000256" key="1">
    <source>
        <dbReference type="SAM" id="Phobius"/>
    </source>
</evidence>
<gene>
    <name evidence="2" type="ORF">HNR38_002920</name>
</gene>
<accession>A0A840UBB1</accession>
<dbReference type="Pfam" id="PF05751">
    <property type="entry name" value="FixH"/>
    <property type="match status" value="1"/>
</dbReference>
<protein>
    <recommendedName>
        <fullName evidence="4">Nitrogen fixation protein FixH</fullName>
    </recommendedName>
</protein>
<evidence type="ECO:0000313" key="3">
    <source>
        <dbReference type="Proteomes" id="UP000591735"/>
    </source>
</evidence>
<dbReference type="Proteomes" id="UP000591735">
    <property type="component" value="Unassembled WGS sequence"/>
</dbReference>
<keyword evidence="3" id="KW-1185">Reference proteome</keyword>
<organism evidence="2 3">
    <name type="scientific">Marinobacter oulmenensis</name>
    <dbReference type="NCBI Taxonomy" id="643747"/>
    <lineage>
        <taxon>Bacteria</taxon>
        <taxon>Pseudomonadati</taxon>
        <taxon>Pseudomonadota</taxon>
        <taxon>Gammaproteobacteria</taxon>
        <taxon>Pseudomonadales</taxon>
        <taxon>Marinobacteraceae</taxon>
        <taxon>Marinobacter</taxon>
    </lineage>
</organism>
<keyword evidence="1" id="KW-0812">Transmembrane</keyword>
<dbReference type="EMBL" id="JACHFE010000008">
    <property type="protein sequence ID" value="MBB5322419.1"/>
    <property type="molecule type" value="Genomic_DNA"/>
</dbReference>
<evidence type="ECO:0000313" key="2">
    <source>
        <dbReference type="EMBL" id="MBB5322419.1"/>
    </source>
</evidence>
<reference evidence="2 3" key="1">
    <citation type="submission" date="2020-08" db="EMBL/GenBank/DDBJ databases">
        <title>Genomic Encyclopedia of Type Strains, Phase IV (KMG-IV): sequencing the most valuable type-strain genomes for metagenomic binning, comparative biology and taxonomic classification.</title>
        <authorList>
            <person name="Goeker M."/>
        </authorList>
    </citation>
    <scope>NUCLEOTIDE SEQUENCE [LARGE SCALE GENOMIC DNA]</scope>
    <source>
        <strain evidence="2 3">DSM 22359</strain>
    </source>
</reference>
<dbReference type="RefSeq" id="WP_183705602.1">
    <property type="nucleotide sequence ID" value="NZ_JACHFE010000008.1"/>
</dbReference>
<feature type="transmembrane region" description="Helical" evidence="1">
    <location>
        <begin position="14"/>
        <end position="36"/>
    </location>
</feature>
<proteinExistence type="predicted"/>
<keyword evidence="1" id="KW-0472">Membrane</keyword>
<keyword evidence="1" id="KW-1133">Transmembrane helix</keyword>
<comment type="caution">
    <text evidence="2">The sequence shown here is derived from an EMBL/GenBank/DDBJ whole genome shotgun (WGS) entry which is preliminary data.</text>
</comment>